<gene>
    <name evidence="1" type="ORF">PLOB_00001751</name>
</gene>
<dbReference type="EMBL" id="CALNXK010000104">
    <property type="protein sequence ID" value="CAH3156334.1"/>
    <property type="molecule type" value="Genomic_DNA"/>
</dbReference>
<reference evidence="1 2" key="1">
    <citation type="submission" date="2022-05" db="EMBL/GenBank/DDBJ databases">
        <authorList>
            <consortium name="Genoscope - CEA"/>
            <person name="William W."/>
        </authorList>
    </citation>
    <scope>NUCLEOTIDE SEQUENCE [LARGE SCALE GENOMIC DNA]</scope>
</reference>
<feature type="non-terminal residue" evidence="1">
    <location>
        <position position="1"/>
    </location>
</feature>
<proteinExistence type="predicted"/>
<evidence type="ECO:0008006" key="3">
    <source>
        <dbReference type="Google" id="ProtNLM"/>
    </source>
</evidence>
<organism evidence="1 2">
    <name type="scientific">Porites lobata</name>
    <dbReference type="NCBI Taxonomy" id="104759"/>
    <lineage>
        <taxon>Eukaryota</taxon>
        <taxon>Metazoa</taxon>
        <taxon>Cnidaria</taxon>
        <taxon>Anthozoa</taxon>
        <taxon>Hexacorallia</taxon>
        <taxon>Scleractinia</taxon>
        <taxon>Fungiina</taxon>
        <taxon>Poritidae</taxon>
        <taxon>Porites</taxon>
    </lineage>
</organism>
<sequence length="86" mass="9709">WGITDDCTDSVTNKVYKDWEVFVKDCTDICVCRRRHISCDDKFCPEIGNVQCPPHSVPIYQDQDITHFAVTCKCKIPVACGDPTPS</sequence>
<keyword evidence="2" id="KW-1185">Reference proteome</keyword>
<dbReference type="Proteomes" id="UP001159405">
    <property type="component" value="Unassembled WGS sequence"/>
</dbReference>
<name>A0ABN8Q7S6_9CNID</name>
<evidence type="ECO:0000313" key="2">
    <source>
        <dbReference type="Proteomes" id="UP001159405"/>
    </source>
</evidence>
<comment type="caution">
    <text evidence="1">The sequence shown here is derived from an EMBL/GenBank/DDBJ whole genome shotgun (WGS) entry which is preliminary data.</text>
</comment>
<accession>A0ABN8Q7S6</accession>
<evidence type="ECO:0000313" key="1">
    <source>
        <dbReference type="EMBL" id="CAH3156334.1"/>
    </source>
</evidence>
<protein>
    <recommendedName>
        <fullName evidence="3">von Willebrand factor</fullName>
    </recommendedName>
</protein>